<accession>A0A392QZN6</accession>
<feature type="non-terminal residue" evidence="1">
    <location>
        <position position="82"/>
    </location>
</feature>
<name>A0A392QZN6_9FABA</name>
<comment type="caution">
    <text evidence="1">The sequence shown here is derived from an EMBL/GenBank/DDBJ whole genome shotgun (WGS) entry which is preliminary data.</text>
</comment>
<evidence type="ECO:0000313" key="2">
    <source>
        <dbReference type="Proteomes" id="UP000265520"/>
    </source>
</evidence>
<keyword evidence="2" id="KW-1185">Reference proteome</keyword>
<protein>
    <submittedName>
        <fullName evidence="1">Uncharacterized protein</fullName>
    </submittedName>
</protein>
<organism evidence="1 2">
    <name type="scientific">Trifolium medium</name>
    <dbReference type="NCBI Taxonomy" id="97028"/>
    <lineage>
        <taxon>Eukaryota</taxon>
        <taxon>Viridiplantae</taxon>
        <taxon>Streptophyta</taxon>
        <taxon>Embryophyta</taxon>
        <taxon>Tracheophyta</taxon>
        <taxon>Spermatophyta</taxon>
        <taxon>Magnoliopsida</taxon>
        <taxon>eudicotyledons</taxon>
        <taxon>Gunneridae</taxon>
        <taxon>Pentapetalae</taxon>
        <taxon>rosids</taxon>
        <taxon>fabids</taxon>
        <taxon>Fabales</taxon>
        <taxon>Fabaceae</taxon>
        <taxon>Papilionoideae</taxon>
        <taxon>50 kb inversion clade</taxon>
        <taxon>NPAAA clade</taxon>
        <taxon>Hologalegina</taxon>
        <taxon>IRL clade</taxon>
        <taxon>Trifolieae</taxon>
        <taxon>Trifolium</taxon>
    </lineage>
</organism>
<reference evidence="1 2" key="1">
    <citation type="journal article" date="2018" name="Front. Plant Sci.">
        <title>Red Clover (Trifolium pratense) and Zigzag Clover (T. medium) - A Picture of Genomic Similarities and Differences.</title>
        <authorList>
            <person name="Dluhosova J."/>
            <person name="Istvanek J."/>
            <person name="Nedelnik J."/>
            <person name="Repkova J."/>
        </authorList>
    </citation>
    <scope>NUCLEOTIDE SEQUENCE [LARGE SCALE GENOMIC DNA]</scope>
    <source>
        <strain evidence="2">cv. 10/8</strain>
        <tissue evidence="1">Leaf</tissue>
    </source>
</reference>
<dbReference type="Proteomes" id="UP000265520">
    <property type="component" value="Unassembled WGS sequence"/>
</dbReference>
<sequence length="82" mass="9533">MLLGEHYSVIQRRTGGQTEEEFTEMLHELDLPGKDWRYDSNGRRSRIIMSRCYAIYAIMRGKPIRVGRLIARSIKCMVTAAE</sequence>
<dbReference type="EMBL" id="LXQA010172875">
    <property type="protein sequence ID" value="MCI29477.1"/>
    <property type="molecule type" value="Genomic_DNA"/>
</dbReference>
<dbReference type="AlphaFoldDB" id="A0A392QZN6"/>
<evidence type="ECO:0000313" key="1">
    <source>
        <dbReference type="EMBL" id="MCI29477.1"/>
    </source>
</evidence>
<proteinExistence type="predicted"/>